<feature type="chain" id="PRO_5043608803" description="Secreted protein" evidence="2">
    <location>
        <begin position="20"/>
        <end position="155"/>
    </location>
</feature>
<feature type="compositionally biased region" description="Low complexity" evidence="1">
    <location>
        <begin position="16"/>
        <end position="25"/>
    </location>
</feature>
<organism evidence="3 4">
    <name type="scientific">Podospora aff. communis PSN243</name>
    <dbReference type="NCBI Taxonomy" id="3040156"/>
    <lineage>
        <taxon>Eukaryota</taxon>
        <taxon>Fungi</taxon>
        <taxon>Dikarya</taxon>
        <taxon>Ascomycota</taxon>
        <taxon>Pezizomycotina</taxon>
        <taxon>Sordariomycetes</taxon>
        <taxon>Sordariomycetidae</taxon>
        <taxon>Sordariales</taxon>
        <taxon>Podosporaceae</taxon>
        <taxon>Podospora</taxon>
    </lineage>
</organism>
<gene>
    <name evidence="3" type="ORF">QBC34DRAFT_120335</name>
</gene>
<evidence type="ECO:0000256" key="2">
    <source>
        <dbReference type="SAM" id="SignalP"/>
    </source>
</evidence>
<evidence type="ECO:0000313" key="4">
    <source>
        <dbReference type="Proteomes" id="UP001321760"/>
    </source>
</evidence>
<feature type="region of interest" description="Disordered" evidence="1">
    <location>
        <begin position="16"/>
        <end position="134"/>
    </location>
</feature>
<evidence type="ECO:0000256" key="1">
    <source>
        <dbReference type="SAM" id="MobiDB-lite"/>
    </source>
</evidence>
<evidence type="ECO:0008006" key="5">
    <source>
        <dbReference type="Google" id="ProtNLM"/>
    </source>
</evidence>
<name>A0AAV9GI59_9PEZI</name>
<reference evidence="3" key="1">
    <citation type="journal article" date="2023" name="Mol. Phylogenet. Evol.">
        <title>Genome-scale phylogeny and comparative genomics of the fungal order Sordariales.</title>
        <authorList>
            <person name="Hensen N."/>
            <person name="Bonometti L."/>
            <person name="Westerberg I."/>
            <person name="Brannstrom I.O."/>
            <person name="Guillou S."/>
            <person name="Cros-Aarteil S."/>
            <person name="Calhoun S."/>
            <person name="Haridas S."/>
            <person name="Kuo A."/>
            <person name="Mondo S."/>
            <person name="Pangilinan J."/>
            <person name="Riley R."/>
            <person name="LaButti K."/>
            <person name="Andreopoulos B."/>
            <person name="Lipzen A."/>
            <person name="Chen C."/>
            <person name="Yan M."/>
            <person name="Daum C."/>
            <person name="Ng V."/>
            <person name="Clum A."/>
            <person name="Steindorff A."/>
            <person name="Ohm R.A."/>
            <person name="Martin F."/>
            <person name="Silar P."/>
            <person name="Natvig D.O."/>
            <person name="Lalanne C."/>
            <person name="Gautier V."/>
            <person name="Ament-Velasquez S.L."/>
            <person name="Kruys A."/>
            <person name="Hutchinson M.I."/>
            <person name="Powell A.J."/>
            <person name="Barry K."/>
            <person name="Miller A.N."/>
            <person name="Grigoriev I.V."/>
            <person name="Debuchy R."/>
            <person name="Gladieux P."/>
            <person name="Hiltunen Thoren M."/>
            <person name="Johannesson H."/>
        </authorList>
    </citation>
    <scope>NUCLEOTIDE SEQUENCE</scope>
    <source>
        <strain evidence="3">PSN243</strain>
    </source>
</reference>
<dbReference type="Proteomes" id="UP001321760">
    <property type="component" value="Unassembled WGS sequence"/>
</dbReference>
<keyword evidence="4" id="KW-1185">Reference proteome</keyword>
<evidence type="ECO:0000313" key="3">
    <source>
        <dbReference type="EMBL" id="KAK4447858.1"/>
    </source>
</evidence>
<sequence length="155" mass="16839">MRLRSFVAIFLGLARRGSTSSTPTSGRERMEAALQRAQTTKSRSDRRRREGHSGVLGCHGCQGVPCSKNQRENSGRGPGCDPASWSHPGLVPILGSDSSMAGRRGTAEKAVGAVSPLPSSWNERSNSQHRRQLSQNAQQSRWICVCDLPKVKNTL</sequence>
<accession>A0AAV9GI59</accession>
<protein>
    <recommendedName>
        <fullName evidence="5">Secreted protein</fullName>
    </recommendedName>
</protein>
<reference evidence="3" key="2">
    <citation type="submission" date="2023-05" db="EMBL/GenBank/DDBJ databases">
        <authorList>
            <consortium name="Lawrence Berkeley National Laboratory"/>
            <person name="Steindorff A."/>
            <person name="Hensen N."/>
            <person name="Bonometti L."/>
            <person name="Westerberg I."/>
            <person name="Brannstrom I.O."/>
            <person name="Guillou S."/>
            <person name="Cros-Aarteil S."/>
            <person name="Calhoun S."/>
            <person name="Haridas S."/>
            <person name="Kuo A."/>
            <person name="Mondo S."/>
            <person name="Pangilinan J."/>
            <person name="Riley R."/>
            <person name="Labutti K."/>
            <person name="Andreopoulos B."/>
            <person name="Lipzen A."/>
            <person name="Chen C."/>
            <person name="Yanf M."/>
            <person name="Daum C."/>
            <person name="Ng V."/>
            <person name="Clum A."/>
            <person name="Ohm R."/>
            <person name="Martin F."/>
            <person name="Silar P."/>
            <person name="Natvig D."/>
            <person name="Lalanne C."/>
            <person name="Gautier V."/>
            <person name="Ament-Velasquez S.L."/>
            <person name="Kruys A."/>
            <person name="Hutchinson M.I."/>
            <person name="Powell A.J."/>
            <person name="Barry K."/>
            <person name="Miller A.N."/>
            <person name="Grigoriev I.V."/>
            <person name="Debuchy R."/>
            <person name="Gladieux P."/>
            <person name="Thoren M.H."/>
            <person name="Johannesson H."/>
        </authorList>
    </citation>
    <scope>NUCLEOTIDE SEQUENCE</scope>
    <source>
        <strain evidence="3">PSN243</strain>
    </source>
</reference>
<comment type="caution">
    <text evidence="3">The sequence shown here is derived from an EMBL/GenBank/DDBJ whole genome shotgun (WGS) entry which is preliminary data.</text>
</comment>
<proteinExistence type="predicted"/>
<dbReference type="EMBL" id="MU865946">
    <property type="protein sequence ID" value="KAK4447858.1"/>
    <property type="molecule type" value="Genomic_DNA"/>
</dbReference>
<keyword evidence="2" id="KW-0732">Signal</keyword>
<dbReference type="AlphaFoldDB" id="A0AAV9GI59"/>
<feature type="signal peptide" evidence="2">
    <location>
        <begin position="1"/>
        <end position="19"/>
    </location>
</feature>